<reference evidence="1 2" key="1">
    <citation type="submission" date="2015-02" db="EMBL/GenBank/DDBJ databases">
        <title>Draft genome sequence of Kitasatospora griseola MF730-N6, a bafilomycin, terpentecin and satosporin producer.</title>
        <authorList>
            <person name="Arens J.C."/>
            <person name="Haltli B."/>
            <person name="Kerr R.G."/>
        </authorList>
    </citation>
    <scope>NUCLEOTIDE SEQUENCE [LARGE SCALE GENOMIC DNA]</scope>
    <source>
        <strain evidence="1 2">MF730-N6</strain>
    </source>
</reference>
<dbReference type="STRING" id="2064.TR51_02740"/>
<evidence type="ECO:0000313" key="2">
    <source>
        <dbReference type="Proteomes" id="UP000032066"/>
    </source>
</evidence>
<dbReference type="EMBL" id="JXZB01000001">
    <property type="protein sequence ID" value="KIQ66512.1"/>
    <property type="molecule type" value="Genomic_DNA"/>
</dbReference>
<accession>A0A0D0Q1T0</accession>
<dbReference type="AlphaFoldDB" id="A0A0D0Q1T0"/>
<protein>
    <submittedName>
        <fullName evidence="1">Uncharacterized protein</fullName>
    </submittedName>
</protein>
<dbReference type="Proteomes" id="UP000032066">
    <property type="component" value="Unassembled WGS sequence"/>
</dbReference>
<dbReference type="PATRIC" id="fig|2064.6.peg.621"/>
<proteinExistence type="predicted"/>
<name>A0A0D0Q1T0_KITGR</name>
<dbReference type="RefSeq" id="WP_043907755.1">
    <property type="nucleotide sequence ID" value="NZ_JXZB01000001.1"/>
</dbReference>
<evidence type="ECO:0000313" key="1">
    <source>
        <dbReference type="EMBL" id="KIQ66512.1"/>
    </source>
</evidence>
<keyword evidence="2" id="KW-1185">Reference proteome</keyword>
<dbReference type="OrthoDB" id="3873942at2"/>
<comment type="caution">
    <text evidence="1">The sequence shown here is derived from an EMBL/GenBank/DDBJ whole genome shotgun (WGS) entry which is preliminary data.</text>
</comment>
<sequence length="67" mass="7300">MTEVFEQELRAQLALARRALLEARDAEDDHGAQAHAGRIAGLLRIAEQHGIAVPSRSGTEPEPQKES</sequence>
<gene>
    <name evidence="1" type="ORF">TR51_02740</name>
</gene>
<organism evidence="1 2">
    <name type="scientific">Kitasatospora griseola</name>
    <name type="common">Streptomyces griseolosporeus</name>
    <dbReference type="NCBI Taxonomy" id="2064"/>
    <lineage>
        <taxon>Bacteria</taxon>
        <taxon>Bacillati</taxon>
        <taxon>Actinomycetota</taxon>
        <taxon>Actinomycetes</taxon>
        <taxon>Kitasatosporales</taxon>
        <taxon>Streptomycetaceae</taxon>
        <taxon>Kitasatospora</taxon>
    </lineage>
</organism>